<dbReference type="PROSITE" id="PS51094">
    <property type="entry name" value="PTS_EIIA_TYPE_2"/>
    <property type="match status" value="1"/>
</dbReference>
<sequence>MTSHLITADLVAIDLPAATKDVVIETLAERLAAAGRVTDGETFAADVRAREAQTPTGLPGQVGLPHAKSDAVLTPSLAVATVPGGVDFGGPDGPATLVFLIAAPAMGDNVHLQILAKLARKLMNAEFMESVRGAADAETLAAIVNEAVAS</sequence>
<keyword evidence="2" id="KW-0597">Phosphoprotein</keyword>
<dbReference type="Proteomes" id="UP000642107">
    <property type="component" value="Unassembled WGS sequence"/>
</dbReference>
<dbReference type="SUPFAM" id="SSF55804">
    <property type="entry name" value="Phoshotransferase/anion transport protein"/>
    <property type="match status" value="1"/>
</dbReference>
<dbReference type="EMBL" id="JACZDF010000002">
    <property type="protein sequence ID" value="MBD9698683.1"/>
    <property type="molecule type" value="Genomic_DNA"/>
</dbReference>
<dbReference type="InterPro" id="IPR051541">
    <property type="entry name" value="PTS_SugarTrans_NitroReg"/>
</dbReference>
<feature type="domain" description="PTS EIIA type-2" evidence="6">
    <location>
        <begin position="4"/>
        <end position="147"/>
    </location>
</feature>
<dbReference type="InterPro" id="IPR002178">
    <property type="entry name" value="PTS_EIIA_type-2_dom"/>
</dbReference>
<keyword evidence="8" id="KW-1185">Reference proteome</keyword>
<keyword evidence="1" id="KW-0813">Transport</keyword>
<dbReference type="Pfam" id="PF00359">
    <property type="entry name" value="PTS_EIIA_2"/>
    <property type="match status" value="1"/>
</dbReference>
<dbReference type="RefSeq" id="WP_192278192.1">
    <property type="nucleotide sequence ID" value="NZ_JACZDF010000002.1"/>
</dbReference>
<evidence type="ECO:0000256" key="1">
    <source>
        <dbReference type="ARBA" id="ARBA00022448"/>
    </source>
</evidence>
<dbReference type="PANTHER" id="PTHR47738:SF2">
    <property type="entry name" value="PTS SYSTEM FRUCTOSE-LIKE EIIA COMPONENT"/>
    <property type="match status" value="1"/>
</dbReference>
<evidence type="ECO:0000256" key="2">
    <source>
        <dbReference type="ARBA" id="ARBA00022553"/>
    </source>
</evidence>
<evidence type="ECO:0000313" key="8">
    <source>
        <dbReference type="Proteomes" id="UP000642107"/>
    </source>
</evidence>
<evidence type="ECO:0000313" key="7">
    <source>
        <dbReference type="EMBL" id="MBD9698683.1"/>
    </source>
</evidence>
<dbReference type="InterPro" id="IPR004715">
    <property type="entry name" value="PTS_IIA_fruc"/>
</dbReference>
<dbReference type="Gene3D" id="3.40.930.10">
    <property type="entry name" value="Mannitol-specific EII, Chain A"/>
    <property type="match status" value="1"/>
</dbReference>
<comment type="caution">
    <text evidence="7">The sequence shown here is derived from an EMBL/GenBank/DDBJ whole genome shotgun (WGS) entry which is preliminary data.</text>
</comment>
<proteinExistence type="predicted"/>
<gene>
    <name evidence="7" type="ORF">IGS67_04120</name>
</gene>
<evidence type="ECO:0000256" key="5">
    <source>
        <dbReference type="ARBA" id="ARBA00022683"/>
    </source>
</evidence>
<evidence type="ECO:0000259" key="6">
    <source>
        <dbReference type="PROSITE" id="PS51094"/>
    </source>
</evidence>
<reference evidence="7 8" key="1">
    <citation type="submission" date="2020-09" db="EMBL/GenBank/DDBJ databases">
        <title>Flavimobilis rhizosphaerae sp. nov., isolated from rhizosphere soil of Spartina alterniflora.</title>
        <authorList>
            <person name="Hanqin C."/>
        </authorList>
    </citation>
    <scope>NUCLEOTIDE SEQUENCE [LARGE SCALE GENOMIC DNA]</scope>
    <source>
        <strain evidence="7 8">GY 10621</strain>
    </source>
</reference>
<organism evidence="7 8">
    <name type="scientific">Flavimobilis rhizosphaerae</name>
    <dbReference type="NCBI Taxonomy" id="2775421"/>
    <lineage>
        <taxon>Bacteria</taxon>
        <taxon>Bacillati</taxon>
        <taxon>Actinomycetota</taxon>
        <taxon>Actinomycetes</taxon>
        <taxon>Micrococcales</taxon>
        <taxon>Jonesiaceae</taxon>
        <taxon>Flavimobilis</taxon>
    </lineage>
</organism>
<keyword evidence="3 7" id="KW-0762">Sugar transport</keyword>
<dbReference type="PANTHER" id="PTHR47738">
    <property type="entry name" value="PTS SYSTEM FRUCTOSE-LIKE EIIA COMPONENT-RELATED"/>
    <property type="match status" value="1"/>
</dbReference>
<accession>A0ABR9DNX0</accession>
<keyword evidence="4" id="KW-0808">Transferase</keyword>
<evidence type="ECO:0000256" key="3">
    <source>
        <dbReference type="ARBA" id="ARBA00022597"/>
    </source>
</evidence>
<protein>
    <submittedName>
        <fullName evidence="7">PTS sugar transporter subunit IIA</fullName>
    </submittedName>
</protein>
<dbReference type="CDD" id="cd00211">
    <property type="entry name" value="PTS_IIA_fru"/>
    <property type="match status" value="1"/>
</dbReference>
<evidence type="ECO:0000256" key="4">
    <source>
        <dbReference type="ARBA" id="ARBA00022679"/>
    </source>
</evidence>
<dbReference type="InterPro" id="IPR016152">
    <property type="entry name" value="PTrfase/Anion_transptr"/>
</dbReference>
<keyword evidence="5" id="KW-0598">Phosphotransferase system</keyword>
<dbReference type="NCBIfam" id="TIGR00848">
    <property type="entry name" value="fruA"/>
    <property type="match status" value="1"/>
</dbReference>
<name>A0ABR9DNX0_9MICO</name>